<proteinExistence type="predicted"/>
<gene>
    <name evidence="2" type="ORF">H6A01_05005</name>
</gene>
<evidence type="ECO:0000313" key="3">
    <source>
        <dbReference type="Proteomes" id="UP000707138"/>
    </source>
</evidence>
<name>A0ABS2GET3_9FIRM</name>
<keyword evidence="1" id="KW-1133">Transmembrane helix</keyword>
<keyword evidence="1" id="KW-0472">Membrane</keyword>
<protein>
    <submittedName>
        <fullName evidence="2">DUF445 domain-containing protein</fullName>
    </submittedName>
</protein>
<dbReference type="PANTHER" id="PTHR38442:SF1">
    <property type="entry name" value="INNER MEMBRANE PROTEIN"/>
    <property type="match status" value="1"/>
</dbReference>
<dbReference type="RefSeq" id="WP_205087768.1">
    <property type="nucleotide sequence ID" value="NZ_JACJLA010000007.1"/>
</dbReference>
<feature type="transmembrane region" description="Helical" evidence="1">
    <location>
        <begin position="14"/>
        <end position="33"/>
    </location>
</feature>
<keyword evidence="3" id="KW-1185">Reference proteome</keyword>
<dbReference type="Proteomes" id="UP000707138">
    <property type="component" value="Unassembled WGS sequence"/>
</dbReference>
<dbReference type="Pfam" id="PF04286">
    <property type="entry name" value="DUF445"/>
    <property type="match status" value="1"/>
</dbReference>
<feature type="transmembrane region" description="Helical" evidence="1">
    <location>
        <begin position="397"/>
        <end position="418"/>
    </location>
</feature>
<dbReference type="InterPro" id="IPR007383">
    <property type="entry name" value="DUF445"/>
</dbReference>
<organism evidence="2 3">
    <name type="scientific">Veillonella magna</name>
    <dbReference type="NCBI Taxonomy" id="464322"/>
    <lineage>
        <taxon>Bacteria</taxon>
        <taxon>Bacillati</taxon>
        <taxon>Bacillota</taxon>
        <taxon>Negativicutes</taxon>
        <taxon>Veillonellales</taxon>
        <taxon>Veillonellaceae</taxon>
        <taxon>Veillonella</taxon>
    </lineage>
</organism>
<dbReference type="PANTHER" id="PTHR38442">
    <property type="entry name" value="INNER MEMBRANE PROTEIN-RELATED"/>
    <property type="match status" value="1"/>
</dbReference>
<sequence length="427" mass="49414">MNTKGVRRRWADRVLLVSAVLYTFVFIGQFYTTAVWYEALYWVVQSALIGSVADWFAVTALFRKPLGVPYHTELIPRNKDRLIEGIAQLADTKLLTLERCKMALATVRFMPLLDRYITGTKVRAQLQSLLQIGLLQLWQQRTQAEWAKWSGGKLRSILEQQSIVGPLQQWLLAVCRENRHEAIIIKWLDELQQQLDRPGVIQWVTNLIDEEIQKKKDDLWKALIIGLSEATDIINARDMAVSLLHELHRLLERWKQPGSRERLVWMQQWVIPIETMAYNSTVTGTIDKTFRQWIAEENWEQVILTYVCPYVDELVTKETPAVVLEQSLQELWKVYGSRPQIRKQLEAACHRLAEYVLYQGHALIGVIVRQVLKGLSTERFIYFIESKVEDDLSWIRINGALVGAACGLGVWGFLHIVYEPIVHILGI</sequence>
<evidence type="ECO:0000313" key="2">
    <source>
        <dbReference type="EMBL" id="MBM6912681.1"/>
    </source>
</evidence>
<feature type="transmembrane region" description="Helical" evidence="1">
    <location>
        <begin position="39"/>
        <end position="62"/>
    </location>
</feature>
<keyword evidence="1" id="KW-0812">Transmembrane</keyword>
<comment type="caution">
    <text evidence="2">The sequence shown here is derived from an EMBL/GenBank/DDBJ whole genome shotgun (WGS) entry which is preliminary data.</text>
</comment>
<accession>A0ABS2GET3</accession>
<dbReference type="EMBL" id="JACJLA010000007">
    <property type="protein sequence ID" value="MBM6912681.1"/>
    <property type="molecule type" value="Genomic_DNA"/>
</dbReference>
<reference evidence="2 3" key="1">
    <citation type="journal article" date="2021" name="Sci. Rep.">
        <title>The distribution of antibiotic resistance genes in chicken gut microbiota commensals.</title>
        <authorList>
            <person name="Juricova H."/>
            <person name="Matiasovicova J."/>
            <person name="Kubasova T."/>
            <person name="Cejkova D."/>
            <person name="Rychlik I."/>
        </authorList>
    </citation>
    <scope>NUCLEOTIDE SEQUENCE [LARGE SCALE GENOMIC DNA]</scope>
    <source>
        <strain evidence="2 3">An537</strain>
    </source>
</reference>
<evidence type="ECO:0000256" key="1">
    <source>
        <dbReference type="SAM" id="Phobius"/>
    </source>
</evidence>